<feature type="domain" description="CBF1-interacting co-repressor CIR N-terminal" evidence="2">
    <location>
        <begin position="10"/>
        <end position="46"/>
    </location>
</feature>
<dbReference type="EMBL" id="ML121539">
    <property type="protein sequence ID" value="RPB24923.1"/>
    <property type="molecule type" value="Genomic_DNA"/>
</dbReference>
<evidence type="ECO:0000259" key="2">
    <source>
        <dbReference type="SMART" id="SM01083"/>
    </source>
</evidence>
<dbReference type="PANTHER" id="PTHR22093">
    <property type="entry name" value="LEUKOCYTE RECEPTOR CLUSTER LRC MEMBER 1"/>
    <property type="match status" value="1"/>
</dbReference>
<dbReference type="Proteomes" id="UP000267821">
    <property type="component" value="Unassembled WGS sequence"/>
</dbReference>
<reference evidence="3 4" key="1">
    <citation type="journal article" date="2018" name="Nat. Ecol. Evol.">
        <title>Pezizomycetes genomes reveal the molecular basis of ectomycorrhizal truffle lifestyle.</title>
        <authorList>
            <person name="Murat C."/>
            <person name="Payen T."/>
            <person name="Noel B."/>
            <person name="Kuo A."/>
            <person name="Morin E."/>
            <person name="Chen J."/>
            <person name="Kohler A."/>
            <person name="Krizsan K."/>
            <person name="Balestrini R."/>
            <person name="Da Silva C."/>
            <person name="Montanini B."/>
            <person name="Hainaut M."/>
            <person name="Levati E."/>
            <person name="Barry K.W."/>
            <person name="Belfiori B."/>
            <person name="Cichocki N."/>
            <person name="Clum A."/>
            <person name="Dockter R.B."/>
            <person name="Fauchery L."/>
            <person name="Guy J."/>
            <person name="Iotti M."/>
            <person name="Le Tacon F."/>
            <person name="Lindquist E.A."/>
            <person name="Lipzen A."/>
            <person name="Malagnac F."/>
            <person name="Mello A."/>
            <person name="Molinier V."/>
            <person name="Miyauchi S."/>
            <person name="Poulain J."/>
            <person name="Riccioni C."/>
            <person name="Rubini A."/>
            <person name="Sitrit Y."/>
            <person name="Splivallo R."/>
            <person name="Traeger S."/>
            <person name="Wang M."/>
            <person name="Zifcakova L."/>
            <person name="Wipf D."/>
            <person name="Zambonelli A."/>
            <person name="Paolocci F."/>
            <person name="Nowrousian M."/>
            <person name="Ottonello S."/>
            <person name="Baldrian P."/>
            <person name="Spatafora J.W."/>
            <person name="Henrissat B."/>
            <person name="Nagy L.G."/>
            <person name="Aury J.M."/>
            <person name="Wincker P."/>
            <person name="Grigoriev I.V."/>
            <person name="Bonfante P."/>
            <person name="Martin F.M."/>
        </authorList>
    </citation>
    <scope>NUCLEOTIDE SEQUENCE [LARGE SCALE GENOMIC DNA]</scope>
    <source>
        <strain evidence="3 4">ATCC MYA-4762</strain>
    </source>
</reference>
<feature type="compositionally biased region" description="Basic and acidic residues" evidence="1">
    <location>
        <begin position="372"/>
        <end position="412"/>
    </location>
</feature>
<evidence type="ECO:0000256" key="1">
    <source>
        <dbReference type="SAM" id="MobiDB-lite"/>
    </source>
</evidence>
<feature type="compositionally biased region" description="Basic and acidic residues" evidence="1">
    <location>
        <begin position="27"/>
        <end position="58"/>
    </location>
</feature>
<feature type="compositionally biased region" description="Gly residues" evidence="1">
    <location>
        <begin position="67"/>
        <end position="76"/>
    </location>
</feature>
<feature type="region of interest" description="Disordered" evidence="1">
    <location>
        <begin position="273"/>
        <end position="419"/>
    </location>
</feature>
<feature type="compositionally biased region" description="Low complexity" evidence="1">
    <location>
        <begin position="77"/>
        <end position="90"/>
    </location>
</feature>
<feature type="compositionally biased region" description="Basic residues" evidence="1">
    <location>
        <begin position="297"/>
        <end position="306"/>
    </location>
</feature>
<feature type="compositionally biased region" description="Basic and acidic residues" evidence="1">
    <location>
        <begin position="342"/>
        <end position="360"/>
    </location>
</feature>
<feature type="region of interest" description="Disordered" evidence="1">
    <location>
        <begin position="27"/>
        <end position="98"/>
    </location>
</feature>
<dbReference type="InterPro" id="IPR039875">
    <property type="entry name" value="LENG1-like"/>
</dbReference>
<dbReference type="OrthoDB" id="2159131at2759"/>
<dbReference type="STRING" id="1051890.A0A3N4LPT4"/>
<protein>
    <recommendedName>
        <fullName evidence="2">CBF1-interacting co-repressor CIR N-terminal domain-containing protein</fullName>
    </recommendedName>
</protein>
<feature type="compositionally biased region" description="Polar residues" evidence="1">
    <location>
        <begin position="282"/>
        <end position="295"/>
    </location>
</feature>
<evidence type="ECO:0000313" key="4">
    <source>
        <dbReference type="Proteomes" id="UP000267821"/>
    </source>
</evidence>
<proteinExistence type="predicted"/>
<keyword evidence="4" id="KW-1185">Reference proteome</keyword>
<organism evidence="3 4">
    <name type="scientific">Terfezia boudieri ATCC MYA-4762</name>
    <dbReference type="NCBI Taxonomy" id="1051890"/>
    <lineage>
        <taxon>Eukaryota</taxon>
        <taxon>Fungi</taxon>
        <taxon>Dikarya</taxon>
        <taxon>Ascomycota</taxon>
        <taxon>Pezizomycotina</taxon>
        <taxon>Pezizomycetes</taxon>
        <taxon>Pezizales</taxon>
        <taxon>Pezizaceae</taxon>
        <taxon>Terfezia</taxon>
    </lineage>
</organism>
<name>A0A3N4LPT4_9PEZI</name>
<dbReference type="InParanoid" id="A0A3N4LPT4"/>
<dbReference type="AlphaFoldDB" id="A0A3N4LPT4"/>
<accession>A0A3N4LPT4</accession>
<gene>
    <name evidence="3" type="ORF">L211DRAFT_129864</name>
</gene>
<evidence type="ECO:0000313" key="3">
    <source>
        <dbReference type="EMBL" id="RPB24923.1"/>
    </source>
</evidence>
<sequence>MPLHLLPKKSWNVYNADNIERVRHDEEIARKKEEEEETKMQQEDAERRMMELRKRALERQSGTVSSVGGGEGGGKLLTGSVSEESSMDSSGIKGNKAERRDALYATGGANRSGSTFHMQERQGYREDSFITPQVHKSLTDKSGHINFFAEHLSGPRKLSNPEKNLEHEKEKAEKEAKIAEQFNMALGKSAGELRPWYVNVDKVGEKQERRTEKQVEIEKRRDEKFKNINDPMAVMRRGVRQLKGVEEARKRIERERKYELERLKMEDEELEGFCLNKPPTAQDHSSMLQLDSSRNGRLGKGKRQRNRSSDYRPSKHKHRQSRSPESSSDTAKKNSKRRHKDRCYSRDRDQRGERNRDLDGNGKSGFKRHRRSGSDRRGRTQGRDRRPGWIEDRNGRASLKGKEHCGEGRLEHGSGLGFN</sequence>
<dbReference type="SMART" id="SM01083">
    <property type="entry name" value="Cir_N"/>
    <property type="match status" value="1"/>
</dbReference>
<dbReference type="InterPro" id="IPR019339">
    <property type="entry name" value="CIR_N_dom"/>
</dbReference>
<dbReference type="PANTHER" id="PTHR22093:SF0">
    <property type="entry name" value="LEUKOCYTE RECEPTOR CLUSTER MEMBER 1"/>
    <property type="match status" value="1"/>
</dbReference>